<gene>
    <name evidence="6" type="ORF">F383_07737</name>
</gene>
<evidence type="ECO:0000256" key="3">
    <source>
        <dbReference type="ARBA" id="ARBA00022692"/>
    </source>
</evidence>
<evidence type="ECO:0000256" key="2">
    <source>
        <dbReference type="ARBA" id="ARBA00010131"/>
    </source>
</evidence>
<comment type="subcellular location">
    <subcellularLocation>
        <location evidence="1">Membrane</location>
    </subcellularLocation>
</comment>
<dbReference type="EMBL" id="KN414058">
    <property type="protein sequence ID" value="KHG19824.1"/>
    <property type="molecule type" value="Genomic_DNA"/>
</dbReference>
<evidence type="ECO:0000313" key="7">
    <source>
        <dbReference type="Proteomes" id="UP000032142"/>
    </source>
</evidence>
<dbReference type="OrthoDB" id="21458at2759"/>
<dbReference type="InterPro" id="IPR029454">
    <property type="entry name" value="ODR-4-like"/>
</dbReference>
<keyword evidence="3" id="KW-0812">Transmembrane</keyword>
<dbReference type="GO" id="GO:0008104">
    <property type="term" value="P:intracellular protein localization"/>
    <property type="evidence" value="ECO:0007669"/>
    <property type="project" value="TreeGrafter"/>
</dbReference>
<evidence type="ECO:0000256" key="4">
    <source>
        <dbReference type="ARBA" id="ARBA00022989"/>
    </source>
</evidence>
<dbReference type="Pfam" id="PF14778">
    <property type="entry name" value="ODR4-like"/>
    <property type="match status" value="1"/>
</dbReference>
<comment type="similarity">
    <text evidence="2">Belongs to the ODR-4 family.</text>
</comment>
<reference evidence="7" key="1">
    <citation type="submission" date="2014-09" db="EMBL/GenBank/DDBJ databases">
        <authorList>
            <person name="Mudge J."/>
            <person name="Ramaraj T."/>
            <person name="Lindquist I.E."/>
            <person name="Bharti A.K."/>
            <person name="Sundararajan A."/>
            <person name="Cameron C.T."/>
            <person name="Woodward J.E."/>
            <person name="May G.D."/>
            <person name="Brubaker C."/>
            <person name="Broadhvest J."/>
            <person name="Wilkins T.A."/>
        </authorList>
    </citation>
    <scope>NUCLEOTIDE SEQUENCE</scope>
    <source>
        <strain evidence="7">cv. AKA8401</strain>
    </source>
</reference>
<dbReference type="OMA" id="FNEPPRR"/>
<organism evidence="6 7">
    <name type="scientific">Gossypium arboreum</name>
    <name type="common">Tree cotton</name>
    <name type="synonym">Gossypium nanking</name>
    <dbReference type="NCBI Taxonomy" id="29729"/>
    <lineage>
        <taxon>Eukaryota</taxon>
        <taxon>Viridiplantae</taxon>
        <taxon>Streptophyta</taxon>
        <taxon>Embryophyta</taxon>
        <taxon>Tracheophyta</taxon>
        <taxon>Spermatophyta</taxon>
        <taxon>Magnoliopsida</taxon>
        <taxon>eudicotyledons</taxon>
        <taxon>Gunneridae</taxon>
        <taxon>Pentapetalae</taxon>
        <taxon>rosids</taxon>
        <taxon>malvids</taxon>
        <taxon>Malvales</taxon>
        <taxon>Malvaceae</taxon>
        <taxon>Malvoideae</taxon>
        <taxon>Gossypium</taxon>
    </lineage>
</organism>
<evidence type="ECO:0000256" key="1">
    <source>
        <dbReference type="ARBA" id="ARBA00004370"/>
    </source>
</evidence>
<keyword evidence="7" id="KW-1185">Reference proteome</keyword>
<evidence type="ECO:0000313" key="6">
    <source>
        <dbReference type="EMBL" id="KHG19824.1"/>
    </source>
</evidence>
<sequence>MVKAVVGEESQLQLAEDRLSRSSEPAQVGLVIGKLNSALDRGFVFDLVPTPQNDAGQPACSVLEPAKDNKKKGSKSKSQTSDSSSNLVIDKDWVAEHARQLSRMMVGGIKVVGIYVWASESAFKNSTMVLCQTVKGVAEAASTLEDDLDERLLIHICYSPRRWTCRNCTLSSNITSSSLRPCDFKMGRVLTSLQTFKCLYNFDLRLPIYQEKTSKSETLVDVLYNGISNYVKELRGAKAVIDGNLVVNDEACTTEGLHEVELLLPFMKDMYIEACSQKDVVGVVNFTGSLCSFSFLNSKEPISQAVADIKDDIIRSLRSRLDIICDEADEDPGPIDNGIKEAGNDLASEKPVSQLVLHSLRKNCNLSLPRRVFVPWLAGTYICDYLQPSETLEVLKDHCVELMSMEAPNDASKILEPEEEAIRVSTRSFWDVVLPYCSTSSSTQEKNMEITGKENSQKTSKSASLYFIAAVIILLLSVLVGFVFVRKS</sequence>
<dbReference type="AlphaFoldDB" id="A0A0B0P6V2"/>
<dbReference type="Proteomes" id="UP000032142">
    <property type="component" value="Unassembled WGS sequence"/>
</dbReference>
<protein>
    <submittedName>
        <fullName evidence="6">Protein odr-4</fullName>
    </submittedName>
</protein>
<dbReference type="GO" id="GO:0016020">
    <property type="term" value="C:membrane"/>
    <property type="evidence" value="ECO:0007669"/>
    <property type="project" value="UniProtKB-SubCell"/>
</dbReference>
<accession>A0A0B0P6V2</accession>
<dbReference type="KEGG" id="gab:108450214"/>
<keyword evidence="4" id="KW-1133">Transmembrane helix</keyword>
<keyword evidence="5" id="KW-0472">Membrane</keyword>
<name>A0A0B0P6V2_GOSAR</name>
<dbReference type="GO" id="GO:0012505">
    <property type="term" value="C:endomembrane system"/>
    <property type="evidence" value="ECO:0007669"/>
    <property type="project" value="TreeGrafter"/>
</dbReference>
<dbReference type="PANTHER" id="PTHR33966">
    <property type="entry name" value="PROTEIN ODR-4 HOMOLOG"/>
    <property type="match status" value="1"/>
</dbReference>
<dbReference type="PANTHER" id="PTHR33966:SF1">
    <property type="entry name" value="PROTEIN ODR-4 HOMOLOG"/>
    <property type="match status" value="1"/>
</dbReference>
<evidence type="ECO:0000256" key="5">
    <source>
        <dbReference type="ARBA" id="ARBA00023136"/>
    </source>
</evidence>
<proteinExistence type="inferred from homology"/>